<feature type="transmembrane region" description="Helical" evidence="6">
    <location>
        <begin position="469"/>
        <end position="489"/>
    </location>
</feature>
<keyword evidence="3 6" id="KW-0812">Transmembrane</keyword>
<evidence type="ECO:0000256" key="2">
    <source>
        <dbReference type="ARBA" id="ARBA00022679"/>
    </source>
</evidence>
<protein>
    <submittedName>
        <fullName evidence="7">Phospho-N-acetylmuramoyl-pentapeptide-transferase homolog</fullName>
    </submittedName>
</protein>
<evidence type="ECO:0000256" key="5">
    <source>
        <dbReference type="ARBA" id="ARBA00023136"/>
    </source>
</evidence>
<evidence type="ECO:0000256" key="1">
    <source>
        <dbReference type="ARBA" id="ARBA00004141"/>
    </source>
</evidence>
<proteinExistence type="predicted"/>
<accession>A0A9N7N012</accession>
<dbReference type="InterPro" id="IPR000715">
    <property type="entry name" value="Glycosyl_transferase_4"/>
</dbReference>
<sequence>MQSQSSSATNSKNFNRVRFIGHISSSLRLPTSRIWFDCRKISSCPCLAIDRTLFESRVRRYGFRFRVRAVDDDSFSFDDWGDNGRAVEYMYSFSDGEGSDGEIILQPITDVDLPTSKEQFLSDDDSITETVHRNATLGRTRAKRKTVSGILNNVGLMSFSTLLLLLVDQCAWRLVRLPLAPFYLMRPFIISVISVSCFGYICVPLFHMLKIRSMGGLYFVPIGLLVAQFVLTFSSSEVSGVTAATVAFAVIGLMDDYLGIKNENNGPSVWARVILEVAVGTCFSYWLSRTDVSTPYNMKMVVPFPAPLGLLCLGKFYPLLTVLCFVSMANGMNITNRLDGLAAGIAALAFIGMSIVVLPICSDLSIFGASMAGACVGFLSHNRYKASIFMGDTGALALGGALAAMASCTGTFLPLFISSGIIFLEALSVIMQALFFKATKYFGLRGCRLFGTTPLHQHLELCGIKEPTIVAGSYFIASMLSLCGAYVGLRSV</sequence>
<comment type="subcellular location">
    <subcellularLocation>
        <location evidence="1">Membrane</location>
        <topology evidence="1">Multi-pass membrane protein</topology>
    </subcellularLocation>
</comment>
<comment type="caution">
    <text evidence="7">The sequence shown here is derived from an EMBL/GenBank/DDBJ whole genome shotgun (WGS) entry which is preliminary data.</text>
</comment>
<organism evidence="7 8">
    <name type="scientific">Striga hermonthica</name>
    <name type="common">Purple witchweed</name>
    <name type="synonym">Buchnera hermonthica</name>
    <dbReference type="NCBI Taxonomy" id="68872"/>
    <lineage>
        <taxon>Eukaryota</taxon>
        <taxon>Viridiplantae</taxon>
        <taxon>Streptophyta</taxon>
        <taxon>Embryophyta</taxon>
        <taxon>Tracheophyta</taxon>
        <taxon>Spermatophyta</taxon>
        <taxon>Magnoliopsida</taxon>
        <taxon>eudicotyledons</taxon>
        <taxon>Gunneridae</taxon>
        <taxon>Pentapetalae</taxon>
        <taxon>asterids</taxon>
        <taxon>lamiids</taxon>
        <taxon>Lamiales</taxon>
        <taxon>Orobanchaceae</taxon>
        <taxon>Buchnereae</taxon>
        <taxon>Striga</taxon>
    </lineage>
</organism>
<dbReference type="GO" id="GO:0016780">
    <property type="term" value="F:phosphotransferase activity, for other substituted phosphate groups"/>
    <property type="evidence" value="ECO:0007669"/>
    <property type="project" value="InterPro"/>
</dbReference>
<dbReference type="GO" id="GO:0044038">
    <property type="term" value="P:cell wall macromolecule biosynthetic process"/>
    <property type="evidence" value="ECO:0007669"/>
    <property type="project" value="TreeGrafter"/>
</dbReference>
<keyword evidence="4 6" id="KW-1133">Transmembrane helix</keyword>
<feature type="transmembrane region" description="Helical" evidence="6">
    <location>
        <begin position="149"/>
        <end position="167"/>
    </location>
</feature>
<reference evidence="7" key="1">
    <citation type="submission" date="2019-12" db="EMBL/GenBank/DDBJ databases">
        <authorList>
            <person name="Scholes J."/>
        </authorList>
    </citation>
    <scope>NUCLEOTIDE SEQUENCE</scope>
</reference>
<feature type="transmembrane region" description="Helical" evidence="6">
    <location>
        <begin position="270"/>
        <end position="288"/>
    </location>
</feature>
<dbReference type="Pfam" id="PF00953">
    <property type="entry name" value="Glycos_transf_4"/>
    <property type="match status" value="1"/>
</dbReference>
<dbReference type="GO" id="GO:0005886">
    <property type="term" value="C:plasma membrane"/>
    <property type="evidence" value="ECO:0007669"/>
    <property type="project" value="TreeGrafter"/>
</dbReference>
<dbReference type="EMBL" id="CACSLK010024540">
    <property type="protein sequence ID" value="CAA0823716.1"/>
    <property type="molecule type" value="Genomic_DNA"/>
</dbReference>
<feature type="transmembrane region" description="Helical" evidence="6">
    <location>
        <begin position="388"/>
        <end position="406"/>
    </location>
</feature>
<evidence type="ECO:0000256" key="6">
    <source>
        <dbReference type="SAM" id="Phobius"/>
    </source>
</evidence>
<gene>
    <name evidence="7" type="ORF">SHERM_20862</name>
</gene>
<dbReference type="PANTHER" id="PTHR22926:SF5">
    <property type="entry name" value="PHOSPHO-N-ACETYLMURAMOYL-PENTAPEPTIDE-TRANSFERASE HOMOLOG"/>
    <property type="match status" value="1"/>
</dbReference>
<dbReference type="GO" id="GO:0071555">
    <property type="term" value="P:cell wall organization"/>
    <property type="evidence" value="ECO:0007669"/>
    <property type="project" value="TreeGrafter"/>
</dbReference>
<feature type="transmembrane region" description="Helical" evidence="6">
    <location>
        <begin position="412"/>
        <end position="436"/>
    </location>
</feature>
<feature type="transmembrane region" description="Helical" evidence="6">
    <location>
        <begin position="340"/>
        <end position="358"/>
    </location>
</feature>
<keyword evidence="2" id="KW-0808">Transferase</keyword>
<feature type="transmembrane region" description="Helical" evidence="6">
    <location>
        <begin position="240"/>
        <end position="258"/>
    </location>
</feature>
<evidence type="ECO:0000313" key="8">
    <source>
        <dbReference type="Proteomes" id="UP001153555"/>
    </source>
</evidence>
<evidence type="ECO:0000256" key="4">
    <source>
        <dbReference type="ARBA" id="ARBA00022989"/>
    </source>
</evidence>
<feature type="transmembrane region" description="Helical" evidence="6">
    <location>
        <begin position="187"/>
        <end position="209"/>
    </location>
</feature>
<dbReference type="Proteomes" id="UP001153555">
    <property type="component" value="Unassembled WGS sequence"/>
</dbReference>
<keyword evidence="5 6" id="KW-0472">Membrane</keyword>
<dbReference type="PANTHER" id="PTHR22926">
    <property type="entry name" value="PHOSPHO-N-ACETYLMURAMOYL-PENTAPEPTIDE-TRANSFERASE"/>
    <property type="match status" value="1"/>
</dbReference>
<keyword evidence="8" id="KW-1185">Reference proteome</keyword>
<feature type="transmembrane region" description="Helical" evidence="6">
    <location>
        <begin position="216"/>
        <end position="234"/>
    </location>
</feature>
<dbReference type="AlphaFoldDB" id="A0A9N7N012"/>
<evidence type="ECO:0000256" key="3">
    <source>
        <dbReference type="ARBA" id="ARBA00022692"/>
    </source>
</evidence>
<feature type="transmembrane region" description="Helical" evidence="6">
    <location>
        <begin position="308"/>
        <end position="328"/>
    </location>
</feature>
<evidence type="ECO:0000313" key="7">
    <source>
        <dbReference type="EMBL" id="CAA0823716.1"/>
    </source>
</evidence>
<dbReference type="OrthoDB" id="2020675at2759"/>
<name>A0A9N7N012_STRHE</name>